<evidence type="ECO:0000256" key="3">
    <source>
        <dbReference type="ARBA" id="ARBA00022525"/>
    </source>
</evidence>
<evidence type="ECO:0000256" key="7">
    <source>
        <dbReference type="SAM" id="MobiDB-lite"/>
    </source>
</evidence>
<keyword evidence="11" id="KW-1185">Reference proteome</keyword>
<feature type="signal peptide" evidence="8">
    <location>
        <begin position="1"/>
        <end position="16"/>
    </location>
</feature>
<feature type="domain" description="Cell wall mannoprotein PIR1-like C-terminal" evidence="9">
    <location>
        <begin position="74"/>
        <end position="147"/>
    </location>
</feature>
<dbReference type="AlphaFoldDB" id="A0A9N9LRH3"/>
<feature type="compositionally biased region" description="Low complexity" evidence="7">
    <location>
        <begin position="262"/>
        <end position="288"/>
    </location>
</feature>
<dbReference type="PROSITE" id="PS50256">
    <property type="entry name" value="PIR_REPEAT_2"/>
    <property type="match status" value="6"/>
</dbReference>
<feature type="compositionally biased region" description="Pro residues" evidence="7">
    <location>
        <begin position="251"/>
        <end position="261"/>
    </location>
</feature>
<dbReference type="GO" id="GO:0009277">
    <property type="term" value="C:fungal-type cell wall"/>
    <property type="evidence" value="ECO:0007669"/>
    <property type="project" value="TreeGrafter"/>
</dbReference>
<evidence type="ECO:0000256" key="4">
    <source>
        <dbReference type="ARBA" id="ARBA00022729"/>
    </source>
</evidence>
<dbReference type="GO" id="GO:0031505">
    <property type="term" value="P:fungal-type cell wall organization"/>
    <property type="evidence" value="ECO:0007669"/>
    <property type="project" value="UniProtKB-ARBA"/>
</dbReference>
<dbReference type="OrthoDB" id="5415592at2759"/>
<evidence type="ECO:0000313" key="10">
    <source>
        <dbReference type="EMBL" id="CAG8977257.1"/>
    </source>
</evidence>
<evidence type="ECO:0000256" key="8">
    <source>
        <dbReference type="SAM" id="SignalP"/>
    </source>
</evidence>
<sequence length="339" mass="33643">MHNTFALAALASVAYALPQGVTETIAPQAAAPGGCSPSLSGKFQLEAVNFTATAKVKRDSCGAEGVLTVDLKDGKLTDSKQRTGYIASNYQFQFDAPPQTGTIYSGGFSACSNGSLALGGSSVFYQCYSGGFYNLYDRSWAAQCNPILLQIFPCGAAPAVGQAGDGQPQATATAAVAPVSQIPDGQPQATTALPNPAAPISQIGDGQVQATPAAPISQIGDGQIQAPTVVPKPLVPISQIGDGQPQVPTAAPAPAPAPTPSAPISQIPDGQVQATPAASPSAPISQIPDGQVQAGNGSAPAAPSSAPSPPIVAPVSGASKVFGSQVAAVAIGIFAVAFL</sequence>
<reference evidence="10" key="1">
    <citation type="submission" date="2021-07" db="EMBL/GenBank/DDBJ databases">
        <authorList>
            <person name="Durling M."/>
        </authorList>
    </citation>
    <scope>NUCLEOTIDE SEQUENCE</scope>
</reference>
<dbReference type="PANTHER" id="PTHR47254">
    <property type="entry name" value="CELL WALL MANNOPROTEIN CIS3-RELATED"/>
    <property type="match status" value="1"/>
</dbReference>
<feature type="chain" id="PRO_5040466773" description="Cell wall mannoprotein PIR1-like C-terminal domain-containing protein" evidence="8">
    <location>
        <begin position="17"/>
        <end position="339"/>
    </location>
</feature>
<comment type="subcellular location">
    <subcellularLocation>
        <location evidence="1">Secreted</location>
        <location evidence="1">Cell wall</location>
    </subcellularLocation>
</comment>
<dbReference type="PANTHER" id="PTHR47254:SF1">
    <property type="entry name" value="CELL WALL MANNOPROTEIN CIS3-RELATED"/>
    <property type="match status" value="1"/>
</dbReference>
<dbReference type="Pfam" id="PF00399">
    <property type="entry name" value="PIR"/>
    <property type="match status" value="6"/>
</dbReference>
<evidence type="ECO:0000256" key="5">
    <source>
        <dbReference type="ARBA" id="ARBA00022737"/>
    </source>
</evidence>
<dbReference type="InterPro" id="IPR051153">
    <property type="entry name" value="Yeast_CWMannoprotein_PIR"/>
</dbReference>
<dbReference type="Proteomes" id="UP000701801">
    <property type="component" value="Unassembled WGS sequence"/>
</dbReference>
<evidence type="ECO:0000256" key="6">
    <source>
        <dbReference type="ARBA" id="ARBA00038219"/>
    </source>
</evidence>
<evidence type="ECO:0000313" key="11">
    <source>
        <dbReference type="Proteomes" id="UP000701801"/>
    </source>
</evidence>
<feature type="region of interest" description="Disordered" evidence="7">
    <location>
        <begin position="235"/>
        <end position="309"/>
    </location>
</feature>
<evidence type="ECO:0000256" key="2">
    <source>
        <dbReference type="ARBA" id="ARBA00022512"/>
    </source>
</evidence>
<dbReference type="Pfam" id="PF22799">
    <property type="entry name" value="PIR1-like_C"/>
    <property type="match status" value="1"/>
</dbReference>
<protein>
    <recommendedName>
        <fullName evidence="9">Cell wall mannoprotein PIR1-like C-terminal domain-containing protein</fullName>
    </recommendedName>
</protein>
<organism evidence="10 11">
    <name type="scientific">Hymenoscyphus albidus</name>
    <dbReference type="NCBI Taxonomy" id="595503"/>
    <lineage>
        <taxon>Eukaryota</taxon>
        <taxon>Fungi</taxon>
        <taxon>Dikarya</taxon>
        <taxon>Ascomycota</taxon>
        <taxon>Pezizomycotina</taxon>
        <taxon>Leotiomycetes</taxon>
        <taxon>Helotiales</taxon>
        <taxon>Helotiaceae</taxon>
        <taxon>Hymenoscyphus</taxon>
    </lineage>
</organism>
<feature type="region of interest" description="Disordered" evidence="7">
    <location>
        <begin position="182"/>
        <end position="211"/>
    </location>
</feature>
<dbReference type="GO" id="GO:0005199">
    <property type="term" value="F:structural constituent of cell wall"/>
    <property type="evidence" value="ECO:0007669"/>
    <property type="project" value="InterPro"/>
</dbReference>
<keyword evidence="5" id="KW-0677">Repeat</keyword>
<dbReference type="EMBL" id="CAJVRM010000209">
    <property type="protein sequence ID" value="CAG8977257.1"/>
    <property type="molecule type" value="Genomic_DNA"/>
</dbReference>
<keyword evidence="2" id="KW-0134">Cell wall</keyword>
<evidence type="ECO:0000259" key="9">
    <source>
        <dbReference type="Pfam" id="PF22799"/>
    </source>
</evidence>
<keyword evidence="4 8" id="KW-0732">Signal</keyword>
<comment type="similarity">
    <text evidence="6">Belongs to the PIR protein family.</text>
</comment>
<comment type="caution">
    <text evidence="10">The sequence shown here is derived from an EMBL/GenBank/DDBJ whole genome shotgun (WGS) entry which is preliminary data.</text>
</comment>
<name>A0A9N9LRH3_9HELO</name>
<gene>
    <name evidence="10" type="ORF">HYALB_00009354</name>
</gene>
<dbReference type="InterPro" id="IPR000420">
    <property type="entry name" value="Yeast_PIR_rpt"/>
</dbReference>
<keyword evidence="3" id="KW-0964">Secreted</keyword>
<evidence type="ECO:0000256" key="1">
    <source>
        <dbReference type="ARBA" id="ARBA00004191"/>
    </source>
</evidence>
<proteinExistence type="inferred from homology"/>
<accession>A0A9N9LRH3</accession>
<dbReference type="InterPro" id="IPR054508">
    <property type="entry name" value="PIR1-like_C"/>
</dbReference>